<dbReference type="EMBL" id="JACPNR010000011">
    <property type="protein sequence ID" value="MBI2678948.1"/>
    <property type="molecule type" value="Genomic_DNA"/>
</dbReference>
<sequence length="81" mass="9380">MPAPEYGATLPVSETPRNAEDEIRRRAYELYEQDGRHHGRDREHWLRAEAEILARASDGRSSENQARDAHAERPRRTQKSA</sequence>
<gene>
    <name evidence="2" type="ORF">HYX28_09210</name>
</gene>
<evidence type="ECO:0000313" key="2">
    <source>
        <dbReference type="EMBL" id="MBI2678948.1"/>
    </source>
</evidence>
<dbReference type="Pfam" id="PF11154">
    <property type="entry name" value="DUF2934"/>
    <property type="match status" value="1"/>
</dbReference>
<protein>
    <submittedName>
        <fullName evidence="2">DUF2934 domain-containing protein</fullName>
    </submittedName>
</protein>
<proteinExistence type="predicted"/>
<evidence type="ECO:0000313" key="3">
    <source>
        <dbReference type="Proteomes" id="UP000779809"/>
    </source>
</evidence>
<comment type="caution">
    <text evidence="2">The sequence shown here is derived from an EMBL/GenBank/DDBJ whole genome shotgun (WGS) entry which is preliminary data.</text>
</comment>
<dbReference type="Proteomes" id="UP000779809">
    <property type="component" value="Unassembled WGS sequence"/>
</dbReference>
<accession>A0A932A9Y7</accession>
<feature type="region of interest" description="Disordered" evidence="1">
    <location>
        <begin position="54"/>
        <end position="81"/>
    </location>
</feature>
<organism evidence="2 3">
    <name type="scientific">Candidatus Korobacter versatilis</name>
    <dbReference type="NCBI Taxonomy" id="658062"/>
    <lineage>
        <taxon>Bacteria</taxon>
        <taxon>Pseudomonadati</taxon>
        <taxon>Acidobacteriota</taxon>
        <taxon>Terriglobia</taxon>
        <taxon>Terriglobales</taxon>
        <taxon>Candidatus Korobacteraceae</taxon>
        <taxon>Candidatus Korobacter</taxon>
    </lineage>
</organism>
<feature type="region of interest" description="Disordered" evidence="1">
    <location>
        <begin position="1"/>
        <end position="21"/>
    </location>
</feature>
<evidence type="ECO:0000256" key="1">
    <source>
        <dbReference type="SAM" id="MobiDB-lite"/>
    </source>
</evidence>
<dbReference type="InterPro" id="IPR021327">
    <property type="entry name" value="DUF2934"/>
</dbReference>
<reference evidence="2" key="1">
    <citation type="submission" date="2020-07" db="EMBL/GenBank/DDBJ databases">
        <title>Huge and variable diversity of episymbiotic CPR bacteria and DPANN archaea in groundwater ecosystems.</title>
        <authorList>
            <person name="He C.Y."/>
            <person name="Keren R."/>
            <person name="Whittaker M."/>
            <person name="Farag I.F."/>
            <person name="Doudna J."/>
            <person name="Cate J.H.D."/>
            <person name="Banfield J.F."/>
        </authorList>
    </citation>
    <scope>NUCLEOTIDE SEQUENCE</scope>
    <source>
        <strain evidence="2">NC_groundwater_580_Pr5_B-0.1um_64_19</strain>
    </source>
</reference>
<name>A0A932A9Y7_9BACT</name>
<feature type="compositionally biased region" description="Basic and acidic residues" evidence="1">
    <location>
        <begin position="54"/>
        <end position="75"/>
    </location>
</feature>
<dbReference type="AlphaFoldDB" id="A0A932A9Y7"/>